<evidence type="ECO:0000256" key="12">
    <source>
        <dbReference type="ARBA" id="ARBA00022884"/>
    </source>
</evidence>
<dbReference type="NCBIfam" id="TIGR00757">
    <property type="entry name" value="RNaseEG"/>
    <property type="match status" value="1"/>
</dbReference>
<feature type="region of interest" description="Disordered" evidence="16">
    <location>
        <begin position="126"/>
        <end position="366"/>
    </location>
</feature>
<dbReference type="SUPFAM" id="SSF50249">
    <property type="entry name" value="Nucleic acid-binding proteins"/>
    <property type="match status" value="1"/>
</dbReference>
<evidence type="ECO:0000256" key="7">
    <source>
        <dbReference type="ARBA" id="ARBA00022694"/>
    </source>
</evidence>
<name>A0A317QQP1_9ACTN</name>
<dbReference type="SMART" id="SM00316">
    <property type="entry name" value="S1"/>
    <property type="match status" value="1"/>
</dbReference>
<dbReference type="Pfam" id="PF10150">
    <property type="entry name" value="RNase_E_G"/>
    <property type="match status" value="1"/>
</dbReference>
<dbReference type="FunFam" id="2.40.50.140:FF:000066">
    <property type="entry name" value="Ribonuclease E"/>
    <property type="match status" value="1"/>
</dbReference>
<evidence type="ECO:0000313" key="18">
    <source>
        <dbReference type="EMBL" id="PWW25151.1"/>
    </source>
</evidence>
<keyword evidence="7" id="KW-0819">tRNA processing</keyword>
<protein>
    <recommendedName>
        <fullName evidence="15">Ribonuclease E</fullName>
        <ecNumber evidence="14">3.1.26.12</ecNumber>
    </recommendedName>
</protein>
<evidence type="ECO:0000256" key="16">
    <source>
        <dbReference type="SAM" id="MobiDB-lite"/>
    </source>
</evidence>
<comment type="subcellular location">
    <subcellularLocation>
        <location evidence="3">Cytoplasm</location>
    </subcellularLocation>
</comment>
<evidence type="ECO:0000259" key="17">
    <source>
        <dbReference type="PROSITE" id="PS50126"/>
    </source>
</evidence>
<dbReference type="GO" id="GO:0003723">
    <property type="term" value="F:RNA binding"/>
    <property type="evidence" value="ECO:0007669"/>
    <property type="project" value="UniProtKB-KW"/>
</dbReference>
<dbReference type="EC" id="3.1.26.12" evidence="14"/>
<feature type="compositionally biased region" description="Low complexity" evidence="16">
    <location>
        <begin position="1057"/>
        <end position="1068"/>
    </location>
</feature>
<feature type="compositionally biased region" description="Basic residues" evidence="16">
    <location>
        <begin position="165"/>
        <end position="175"/>
    </location>
</feature>
<keyword evidence="19" id="KW-1185">Reference proteome</keyword>
<evidence type="ECO:0000256" key="14">
    <source>
        <dbReference type="ARBA" id="ARBA00066879"/>
    </source>
</evidence>
<keyword evidence="8" id="KW-0479">Metal-binding</keyword>
<evidence type="ECO:0000256" key="1">
    <source>
        <dbReference type="ARBA" id="ARBA00001946"/>
    </source>
</evidence>
<keyword evidence="9" id="KW-0378">Hydrolase</keyword>
<gene>
    <name evidence="18" type="ORF">JD79_04347</name>
</gene>
<comment type="similarity">
    <text evidence="4">Belongs to the RNase E/G family.</text>
</comment>
<dbReference type="PROSITE" id="PS50126">
    <property type="entry name" value="S1"/>
    <property type="match status" value="1"/>
</dbReference>
<comment type="catalytic activity">
    <reaction evidence="13">
        <text>Endonucleolytic cleavage of single-stranded RNA in A- and U-rich regions.</text>
        <dbReference type="EC" id="3.1.26.12"/>
    </reaction>
</comment>
<feature type="compositionally biased region" description="Acidic residues" evidence="16">
    <location>
        <begin position="959"/>
        <end position="974"/>
    </location>
</feature>
<feature type="compositionally biased region" description="Basic and acidic residues" evidence="16">
    <location>
        <begin position="324"/>
        <end position="341"/>
    </location>
</feature>
<feature type="compositionally biased region" description="Low complexity" evidence="16">
    <location>
        <begin position="853"/>
        <end position="867"/>
    </location>
</feature>
<keyword evidence="6" id="KW-0507">mRNA processing</keyword>
<dbReference type="EMBL" id="QGTX01000001">
    <property type="protein sequence ID" value="PWW25151.1"/>
    <property type="molecule type" value="Genomic_DNA"/>
</dbReference>
<reference evidence="19" key="1">
    <citation type="submission" date="2018-05" db="EMBL/GenBank/DDBJ databases">
        <authorList>
            <person name="Klenk H.-P."/>
            <person name="Huntemann M."/>
            <person name="Clum A."/>
            <person name="Pillay M."/>
            <person name="Palaniappan K."/>
            <person name="Varghese N."/>
            <person name="Mikhailova N."/>
            <person name="Stamatis D."/>
            <person name="Reddy T."/>
            <person name="Daum C."/>
            <person name="Shapiro N."/>
            <person name="Ivanova N."/>
            <person name="Kyrpides N."/>
            <person name="Woyke T."/>
        </authorList>
    </citation>
    <scope>NUCLEOTIDE SEQUENCE [LARGE SCALE GENOMIC DNA]</scope>
    <source>
        <strain evidence="19">DSM 45417</strain>
    </source>
</reference>
<feature type="compositionally biased region" description="Basic and acidic residues" evidence="16">
    <location>
        <begin position="822"/>
        <end position="845"/>
    </location>
</feature>
<dbReference type="InterPro" id="IPR019307">
    <property type="entry name" value="RNA-bd_AU-1/RNase_E/G"/>
</dbReference>
<keyword evidence="11" id="KW-0460">Magnesium</keyword>
<dbReference type="GO" id="GO:0008995">
    <property type="term" value="F:ribonuclease E activity"/>
    <property type="evidence" value="ECO:0007669"/>
    <property type="project" value="UniProtKB-EC"/>
</dbReference>
<evidence type="ECO:0000256" key="11">
    <source>
        <dbReference type="ARBA" id="ARBA00022842"/>
    </source>
</evidence>
<evidence type="ECO:0000256" key="5">
    <source>
        <dbReference type="ARBA" id="ARBA00022490"/>
    </source>
</evidence>
<feature type="compositionally biased region" description="Basic and acidic residues" evidence="16">
    <location>
        <begin position="260"/>
        <end position="271"/>
    </location>
</feature>
<dbReference type="InterPro" id="IPR003029">
    <property type="entry name" value="S1_domain"/>
</dbReference>
<feature type="compositionally biased region" description="Low complexity" evidence="16">
    <location>
        <begin position="93"/>
        <end position="102"/>
    </location>
</feature>
<feature type="compositionally biased region" description="Basic residues" evidence="16">
    <location>
        <begin position="233"/>
        <end position="246"/>
    </location>
</feature>
<comment type="cofactor">
    <cofactor evidence="1">
        <name>Mg(2+)</name>
        <dbReference type="ChEBI" id="CHEBI:18420"/>
    </cofactor>
</comment>
<dbReference type="GO" id="GO:0006364">
    <property type="term" value="P:rRNA processing"/>
    <property type="evidence" value="ECO:0007669"/>
    <property type="project" value="TreeGrafter"/>
</dbReference>
<feature type="region of interest" description="Disordered" evidence="16">
    <location>
        <begin position="1"/>
        <end position="111"/>
    </location>
</feature>
<dbReference type="AlphaFoldDB" id="A0A317QQP1"/>
<organism evidence="18 19">
    <name type="scientific">Geodermatophilus normandii</name>
    <dbReference type="NCBI Taxonomy" id="1137989"/>
    <lineage>
        <taxon>Bacteria</taxon>
        <taxon>Bacillati</taxon>
        <taxon>Actinomycetota</taxon>
        <taxon>Actinomycetes</taxon>
        <taxon>Geodermatophilales</taxon>
        <taxon>Geodermatophilaceae</taxon>
        <taxon>Geodermatophilus</taxon>
    </lineage>
</organism>
<proteinExistence type="inferred from homology"/>
<feature type="compositionally biased region" description="Gly residues" evidence="16">
    <location>
        <begin position="803"/>
        <end position="821"/>
    </location>
</feature>
<feature type="compositionally biased region" description="Acidic residues" evidence="16">
    <location>
        <begin position="272"/>
        <end position="293"/>
    </location>
</feature>
<dbReference type="GO" id="GO:0005737">
    <property type="term" value="C:cytoplasm"/>
    <property type="evidence" value="ECO:0007669"/>
    <property type="project" value="UniProtKB-SubCell"/>
</dbReference>
<accession>A0A317QQP1</accession>
<dbReference type="PANTHER" id="PTHR30001">
    <property type="entry name" value="RIBONUCLEASE"/>
    <property type="match status" value="1"/>
</dbReference>
<feature type="compositionally biased region" description="Low complexity" evidence="16">
    <location>
        <begin position="895"/>
        <end position="943"/>
    </location>
</feature>
<evidence type="ECO:0000256" key="10">
    <source>
        <dbReference type="ARBA" id="ARBA00022833"/>
    </source>
</evidence>
<evidence type="ECO:0000313" key="19">
    <source>
        <dbReference type="Proteomes" id="UP000246661"/>
    </source>
</evidence>
<feature type="compositionally biased region" description="Basic residues" evidence="16">
    <location>
        <begin position="1115"/>
        <end position="1136"/>
    </location>
</feature>
<feature type="compositionally biased region" description="Basic residues" evidence="16">
    <location>
        <begin position="299"/>
        <end position="308"/>
    </location>
</feature>
<keyword evidence="10" id="KW-0862">Zinc</keyword>
<feature type="region of interest" description="Disordered" evidence="16">
    <location>
        <begin position="792"/>
        <end position="1174"/>
    </location>
</feature>
<evidence type="ECO:0000256" key="3">
    <source>
        <dbReference type="ARBA" id="ARBA00004496"/>
    </source>
</evidence>
<evidence type="ECO:0000256" key="4">
    <source>
        <dbReference type="ARBA" id="ARBA00005522"/>
    </source>
</evidence>
<comment type="cofactor">
    <cofactor evidence="2">
        <name>Zn(2+)</name>
        <dbReference type="ChEBI" id="CHEBI:29105"/>
    </cofactor>
</comment>
<dbReference type="GO" id="GO:0046872">
    <property type="term" value="F:metal ion binding"/>
    <property type="evidence" value="ECO:0007669"/>
    <property type="project" value="UniProtKB-KW"/>
</dbReference>
<dbReference type="Proteomes" id="UP000246661">
    <property type="component" value="Unassembled WGS sequence"/>
</dbReference>
<feature type="compositionally biased region" description="Acidic residues" evidence="16">
    <location>
        <begin position="56"/>
        <end position="66"/>
    </location>
</feature>
<comment type="caution">
    <text evidence="18">The sequence shown here is derived from an EMBL/GenBank/DDBJ whole genome shotgun (WGS) entry which is preliminary data.</text>
</comment>
<evidence type="ECO:0000256" key="9">
    <source>
        <dbReference type="ARBA" id="ARBA00022801"/>
    </source>
</evidence>
<feature type="compositionally biased region" description="Basic residues" evidence="16">
    <location>
        <begin position="874"/>
        <end position="884"/>
    </location>
</feature>
<feature type="compositionally biased region" description="Low complexity" evidence="16">
    <location>
        <begin position="1013"/>
        <end position="1030"/>
    </location>
</feature>
<dbReference type="Gene3D" id="2.40.50.140">
    <property type="entry name" value="Nucleic acid-binding proteins"/>
    <property type="match status" value="1"/>
</dbReference>
<sequence length="1174" mass="125033">MADQDSDSTSDTSPVALPTGDAPVEEVLSGEAATGETPEEEPAETAAAGPGAEVPAEPEEEPEDEPVPSPFGAQFSSPEPTAVIARPRRRATRPAGAADPGAVEPLPPVTAPTIPAFVSFVAPEAEVAPAPRRRSRRPQAESPDVEDVRDVVVPVEDDEDTPAPRSRRGRSRRRGGSADRDADGPAADEQSVVDPDEDTADEDTGDEDAADDAERDETDRDETDREDGDGSGSRRRRRGRRGRGRGRNGDESADAEDDAERPSGDGAAEDRTADDEDDEDADTGEDAEGEDGAEGGSSTRRRRRRRRRGGEAAAESGTEDDDDRPERAGRNGRSTSDDDVRGVAGSTRLEAKRQRRREGRDTGRRRAPILTEAEFLARREAVERRMVIRQRGERTQIAVLEDGVLVEHYVTQAQATSFAGNVYLGRVQNVLPSMEAAFVDIGKGRNAVLYAGEVNWEAAGLSGKQRSIEQALKSGDKVLVQVTKDPIGHKGARLTQQVNLPGRFLVYVPGGSMTGISRKLPDTERQRLKDVLKKIVPEDAGVIIRTAAEGASEEELTRDVARLQAQWEVISQKAESSSNAPVLLYGEPDLAIRVIRDVFNEDFTELVVQGDDAWDTVEAYVAHVSPELSGRLTRHTGEGDVFRDLRVDEQLAKALDRKVWLPSGGSLVIDRTEAMTVVDVNTGKFTGSGGNLEQTVTRNNMEAAEEIVRQLRLRDIGGIIVIDFIDMVLESNRDLVLRRLTECLGRDRTKHQVAEVTSLGLVQMTRKRVGQGLLEVFSEPCEHCRGRGVLVHTDPVDDRRRGGNGSGGGSHGAGGQGSGNGGRRDQNGRKDADRSDRRDAERTEAEAVTPQTAAPDAGPESAPAGEAEGQRPGGSRRNRGRRNRGQSGEERAAEDAAVLAAASAVPDDTAPEDAAAGPAGAADDAAEVEVAVQFGSEVPGAEVTEPEETPAEGTQPEVTEPEETPAEEPAEEADPALLVTDVPALLETPSAEPPAPTLAAMAEHDSGSEPEVPAGAGPDDPAPASDPQAPESRAPESRAPESQAPEPPVAESQPPSADDGTGTAVGGARPRRRRAASRPAGPRPPDTRAAGTAFDPVPAARVRWSGCTAPDRTPVPRRRCGPSSTRRPRRGARRTLRGTDSSDRGVSGVRSREGRWPAAQGGRGRPVHGQPSRG</sequence>
<keyword evidence="5" id="KW-0963">Cytoplasm</keyword>
<evidence type="ECO:0000256" key="2">
    <source>
        <dbReference type="ARBA" id="ARBA00001947"/>
    </source>
</evidence>
<evidence type="ECO:0000256" key="8">
    <source>
        <dbReference type="ARBA" id="ARBA00022723"/>
    </source>
</evidence>
<feature type="compositionally biased region" description="Low complexity" evidence="16">
    <location>
        <begin position="44"/>
        <end position="55"/>
    </location>
</feature>
<dbReference type="GO" id="GO:0008033">
    <property type="term" value="P:tRNA processing"/>
    <property type="evidence" value="ECO:0007669"/>
    <property type="project" value="UniProtKB-KW"/>
</dbReference>
<feature type="domain" description="S1 motif" evidence="17">
    <location>
        <begin position="420"/>
        <end position="497"/>
    </location>
</feature>
<dbReference type="InterPro" id="IPR012340">
    <property type="entry name" value="NA-bd_OB-fold"/>
</dbReference>
<evidence type="ECO:0000256" key="15">
    <source>
        <dbReference type="ARBA" id="ARBA00072999"/>
    </source>
</evidence>
<dbReference type="CDD" id="cd04453">
    <property type="entry name" value="S1_RNase_E"/>
    <property type="match status" value="1"/>
</dbReference>
<evidence type="ECO:0000256" key="13">
    <source>
        <dbReference type="ARBA" id="ARBA00050524"/>
    </source>
</evidence>
<feature type="compositionally biased region" description="Acidic residues" evidence="16">
    <location>
        <begin position="194"/>
        <end position="229"/>
    </location>
</feature>
<dbReference type="PANTHER" id="PTHR30001:SF0">
    <property type="entry name" value="RIBONUCLEASE G"/>
    <property type="match status" value="1"/>
</dbReference>
<keyword evidence="12" id="KW-0694">RNA-binding</keyword>
<dbReference type="InterPro" id="IPR004659">
    <property type="entry name" value="RNase_E/G"/>
</dbReference>
<dbReference type="GO" id="GO:0006397">
    <property type="term" value="P:mRNA processing"/>
    <property type="evidence" value="ECO:0007669"/>
    <property type="project" value="UniProtKB-KW"/>
</dbReference>
<evidence type="ECO:0000256" key="6">
    <source>
        <dbReference type="ARBA" id="ARBA00022664"/>
    </source>
</evidence>
<dbReference type="RefSeq" id="WP_110007165.1">
    <property type="nucleotide sequence ID" value="NZ_QGTX01000001.1"/>
</dbReference>